<feature type="region of interest" description="Disordered" evidence="1">
    <location>
        <begin position="197"/>
        <end position="309"/>
    </location>
</feature>
<dbReference type="Pfam" id="PF19068">
    <property type="entry name" value="DUF5764"/>
    <property type="match status" value="1"/>
</dbReference>
<feature type="compositionally biased region" description="Pro residues" evidence="1">
    <location>
        <begin position="287"/>
        <end position="300"/>
    </location>
</feature>
<reference evidence="2" key="1">
    <citation type="journal article" date="2020" name="Nature">
        <title>Giant virus diversity and host interactions through global metagenomics.</title>
        <authorList>
            <person name="Schulz F."/>
            <person name="Roux S."/>
            <person name="Paez-Espino D."/>
            <person name="Jungbluth S."/>
            <person name="Walsh D.A."/>
            <person name="Denef V.J."/>
            <person name="McMahon K.D."/>
            <person name="Konstantinidis K.T."/>
            <person name="Eloe-Fadrosh E.A."/>
            <person name="Kyrpides N.C."/>
            <person name="Woyke T."/>
        </authorList>
    </citation>
    <scope>NUCLEOTIDE SEQUENCE</scope>
    <source>
        <strain evidence="2">GVMAG-S-1102113-118</strain>
    </source>
</reference>
<dbReference type="AlphaFoldDB" id="A0A6C0KBN2"/>
<sequence>MDKSRLASIEEKCTRTLIDLLVPLLLKIYHQLYACVVKTEPKDHMVLCGFQKALKETVLWNSLEIDKRVDLIMMEIPDLMEVLEAVFMVNAQLWGSVRLGSSLEDDDLTLQLPSKSDFVHKLVIKGAEKIYEEPSLFEHRTSRISTFEMRENRKRLTELIAGACTYTLEKCFPRGELLKKFLHIENEEHKKKVKAVIDDSDDESVVSAEPSVGESVESDDEGDQALGLNDQPRQIMCDSDSEDSMDSDDETEHIKKISTSMNRSDFGATAETPVLPPPPASMSATPQPLPPPPQPLPPPQHNAASSDII</sequence>
<accession>A0A6C0KBN2</accession>
<organism evidence="2">
    <name type="scientific">viral metagenome</name>
    <dbReference type="NCBI Taxonomy" id="1070528"/>
    <lineage>
        <taxon>unclassified sequences</taxon>
        <taxon>metagenomes</taxon>
        <taxon>organismal metagenomes</taxon>
    </lineage>
</organism>
<evidence type="ECO:0000313" key="2">
    <source>
        <dbReference type="EMBL" id="QHU14486.1"/>
    </source>
</evidence>
<dbReference type="EMBL" id="MN740841">
    <property type="protein sequence ID" value="QHU14486.1"/>
    <property type="molecule type" value="Genomic_DNA"/>
</dbReference>
<name>A0A6C0KBN2_9ZZZZ</name>
<evidence type="ECO:0000256" key="1">
    <source>
        <dbReference type="SAM" id="MobiDB-lite"/>
    </source>
</evidence>
<dbReference type="InterPro" id="IPR043913">
    <property type="entry name" value="DUF5764"/>
</dbReference>
<feature type="compositionally biased region" description="Acidic residues" evidence="1">
    <location>
        <begin position="239"/>
        <end position="251"/>
    </location>
</feature>
<protein>
    <submittedName>
        <fullName evidence="2">Uncharacterized protein</fullName>
    </submittedName>
</protein>
<proteinExistence type="predicted"/>